<accession>A0A0F9WP58</accession>
<keyword evidence="1" id="KW-0812">Transmembrane</keyword>
<gene>
    <name evidence="2" type="ORF">LCGC14_0252820</name>
</gene>
<comment type="caution">
    <text evidence="2">The sequence shown here is derived from an EMBL/GenBank/DDBJ whole genome shotgun (WGS) entry which is preliminary data.</text>
</comment>
<keyword evidence="1" id="KW-0472">Membrane</keyword>
<reference evidence="2" key="1">
    <citation type="journal article" date="2015" name="Nature">
        <title>Complex archaea that bridge the gap between prokaryotes and eukaryotes.</title>
        <authorList>
            <person name="Spang A."/>
            <person name="Saw J.H."/>
            <person name="Jorgensen S.L."/>
            <person name="Zaremba-Niedzwiedzka K."/>
            <person name="Martijn J."/>
            <person name="Lind A.E."/>
            <person name="van Eijk R."/>
            <person name="Schleper C."/>
            <person name="Guy L."/>
            <person name="Ettema T.J."/>
        </authorList>
    </citation>
    <scope>NUCLEOTIDE SEQUENCE</scope>
</reference>
<name>A0A0F9WP58_9ZZZZ</name>
<sequence length="178" mass="19070">MTQLEIPNGEIGQIRLFAVNRPIDKLARDLRDGSKEALIADLLGRSVPEGSAELFPVSDLTGVGLARYLNDGYAVPPDQISRDRARLDALDGYVLLLFSSAFEGQETTLKLGPDLTMIGTYGETQPDMSVIPVEAESAQPYTGAADMTPKSPPEGGAGGMMVLLAVIVLIGLILWWLL</sequence>
<organism evidence="2">
    <name type="scientific">marine sediment metagenome</name>
    <dbReference type="NCBI Taxonomy" id="412755"/>
    <lineage>
        <taxon>unclassified sequences</taxon>
        <taxon>metagenomes</taxon>
        <taxon>ecological metagenomes</taxon>
    </lineage>
</organism>
<feature type="transmembrane region" description="Helical" evidence="1">
    <location>
        <begin position="157"/>
        <end position="177"/>
    </location>
</feature>
<protein>
    <submittedName>
        <fullName evidence="2">Uncharacterized protein</fullName>
    </submittedName>
</protein>
<evidence type="ECO:0000313" key="2">
    <source>
        <dbReference type="EMBL" id="KKN87941.1"/>
    </source>
</evidence>
<dbReference type="AlphaFoldDB" id="A0A0F9WP58"/>
<evidence type="ECO:0000256" key="1">
    <source>
        <dbReference type="SAM" id="Phobius"/>
    </source>
</evidence>
<keyword evidence="1" id="KW-1133">Transmembrane helix</keyword>
<proteinExistence type="predicted"/>
<dbReference type="EMBL" id="LAZR01000132">
    <property type="protein sequence ID" value="KKN87941.1"/>
    <property type="molecule type" value="Genomic_DNA"/>
</dbReference>